<evidence type="ECO:0000313" key="1">
    <source>
        <dbReference type="EMBL" id="JAE14131.1"/>
    </source>
</evidence>
<organism evidence="1">
    <name type="scientific">Arundo donax</name>
    <name type="common">Giant reed</name>
    <name type="synonym">Donax arundinaceus</name>
    <dbReference type="NCBI Taxonomy" id="35708"/>
    <lineage>
        <taxon>Eukaryota</taxon>
        <taxon>Viridiplantae</taxon>
        <taxon>Streptophyta</taxon>
        <taxon>Embryophyta</taxon>
        <taxon>Tracheophyta</taxon>
        <taxon>Spermatophyta</taxon>
        <taxon>Magnoliopsida</taxon>
        <taxon>Liliopsida</taxon>
        <taxon>Poales</taxon>
        <taxon>Poaceae</taxon>
        <taxon>PACMAD clade</taxon>
        <taxon>Arundinoideae</taxon>
        <taxon>Arundineae</taxon>
        <taxon>Arundo</taxon>
    </lineage>
</organism>
<sequence>MFVTSLSDCWSKKQYGTLPASLVKQAIDELGLFKFDGKKFPLFS</sequence>
<reference evidence="1" key="2">
    <citation type="journal article" date="2015" name="Data Brief">
        <title>Shoot transcriptome of the giant reed, Arundo donax.</title>
        <authorList>
            <person name="Barrero R.A."/>
            <person name="Guerrero F.D."/>
            <person name="Moolhuijzen P."/>
            <person name="Goolsby J.A."/>
            <person name="Tidwell J."/>
            <person name="Bellgard S.E."/>
            <person name="Bellgard M.I."/>
        </authorList>
    </citation>
    <scope>NUCLEOTIDE SEQUENCE</scope>
    <source>
        <tissue evidence="1">Shoot tissue taken approximately 20 cm above the soil surface</tissue>
    </source>
</reference>
<reference evidence="1" key="1">
    <citation type="submission" date="2014-09" db="EMBL/GenBank/DDBJ databases">
        <authorList>
            <person name="Magalhaes I.L.F."/>
            <person name="Oliveira U."/>
            <person name="Santos F.R."/>
            <person name="Vidigal T.H.D.A."/>
            <person name="Brescovit A.D."/>
            <person name="Santos A.J."/>
        </authorList>
    </citation>
    <scope>NUCLEOTIDE SEQUENCE</scope>
    <source>
        <tissue evidence="1">Shoot tissue taken approximately 20 cm above the soil surface</tissue>
    </source>
</reference>
<name>A0A0A9FV05_ARUDO</name>
<protein>
    <submittedName>
        <fullName evidence="1">Uncharacterized protein</fullName>
    </submittedName>
</protein>
<dbReference type="AlphaFoldDB" id="A0A0A9FV05"/>
<dbReference type="EMBL" id="GBRH01183765">
    <property type="protein sequence ID" value="JAE14131.1"/>
    <property type="molecule type" value="Transcribed_RNA"/>
</dbReference>
<proteinExistence type="predicted"/>
<accession>A0A0A9FV05</accession>